<accession>A0A0G0YKT7</accession>
<dbReference type="EMBL" id="LCCU01000015">
    <property type="protein sequence ID" value="KKS37295.1"/>
    <property type="molecule type" value="Genomic_DNA"/>
</dbReference>
<evidence type="ECO:0000313" key="1">
    <source>
        <dbReference type="EMBL" id="KKS37295.1"/>
    </source>
</evidence>
<reference evidence="1 2" key="1">
    <citation type="journal article" date="2015" name="Nature">
        <title>rRNA introns, odd ribosomes, and small enigmatic genomes across a large radiation of phyla.</title>
        <authorList>
            <person name="Brown C.T."/>
            <person name="Hug L.A."/>
            <person name="Thomas B.C."/>
            <person name="Sharon I."/>
            <person name="Castelle C.J."/>
            <person name="Singh A."/>
            <person name="Wilkins M.J."/>
            <person name="Williams K.H."/>
            <person name="Banfield J.F."/>
        </authorList>
    </citation>
    <scope>NUCLEOTIDE SEQUENCE [LARGE SCALE GENOMIC DNA]</scope>
</reference>
<evidence type="ECO:0000313" key="2">
    <source>
        <dbReference type="Proteomes" id="UP000033847"/>
    </source>
</evidence>
<comment type="caution">
    <text evidence="1">The sequence shown here is derived from an EMBL/GenBank/DDBJ whole genome shotgun (WGS) entry which is preliminary data.</text>
</comment>
<proteinExistence type="predicted"/>
<dbReference type="AlphaFoldDB" id="A0A0G0YKT7"/>
<dbReference type="Proteomes" id="UP000033847">
    <property type="component" value="Unassembled WGS sequence"/>
</dbReference>
<organism evidence="1 2">
    <name type="scientific">candidate division WWE3 bacterium GW2011_GWF1_42_14</name>
    <dbReference type="NCBI Taxonomy" id="1619138"/>
    <lineage>
        <taxon>Bacteria</taxon>
        <taxon>Katanobacteria</taxon>
    </lineage>
</organism>
<name>A0A0G0YKT7_UNCKA</name>
<protein>
    <submittedName>
        <fullName evidence="1">Uncharacterized protein</fullName>
    </submittedName>
</protein>
<gene>
    <name evidence="1" type="ORF">UV00_C0015G0022</name>
</gene>
<sequence>MDIDKNWEYVGICRNGMGGAKRVYKDKKAGNFVLATFDTGFSQEEILNTQRFASLNDVKKYLHPATIN</sequence>